<evidence type="ECO:0000313" key="5">
    <source>
        <dbReference type="Proteomes" id="UP000712527"/>
    </source>
</evidence>
<keyword evidence="4" id="KW-0378">Hydrolase</keyword>
<dbReference type="Pfam" id="PF02517">
    <property type="entry name" value="Rce1-like"/>
    <property type="match status" value="1"/>
</dbReference>
<name>A0ABS2F330_9ACTN</name>
<proteinExistence type="predicted"/>
<accession>A0ABS2F330</accession>
<keyword evidence="5" id="KW-1185">Reference proteome</keyword>
<feature type="transmembrane region" description="Helical" evidence="2">
    <location>
        <begin position="115"/>
        <end position="137"/>
    </location>
</feature>
<keyword evidence="4" id="KW-0482">Metalloprotease</keyword>
<evidence type="ECO:0000256" key="2">
    <source>
        <dbReference type="SAM" id="Phobius"/>
    </source>
</evidence>
<feature type="transmembrane region" description="Helical" evidence="2">
    <location>
        <begin position="75"/>
        <end position="95"/>
    </location>
</feature>
<evidence type="ECO:0000259" key="3">
    <source>
        <dbReference type="Pfam" id="PF02517"/>
    </source>
</evidence>
<evidence type="ECO:0000313" key="4">
    <source>
        <dbReference type="EMBL" id="MBM6775404.1"/>
    </source>
</evidence>
<dbReference type="InterPro" id="IPR052710">
    <property type="entry name" value="CAAX_protease"/>
</dbReference>
<dbReference type="RefSeq" id="WP_204793743.1">
    <property type="nucleotide sequence ID" value="NZ_JACSNQ010000018.1"/>
</dbReference>
<dbReference type="PANTHER" id="PTHR36435:SF1">
    <property type="entry name" value="CAAX AMINO TERMINAL PROTEASE FAMILY PROTEIN"/>
    <property type="match status" value="1"/>
</dbReference>
<feature type="transmembrane region" description="Helical" evidence="2">
    <location>
        <begin position="212"/>
        <end position="233"/>
    </location>
</feature>
<dbReference type="EMBL" id="JACSNQ010000018">
    <property type="protein sequence ID" value="MBM6775404.1"/>
    <property type="molecule type" value="Genomic_DNA"/>
</dbReference>
<feature type="transmembrane region" description="Helical" evidence="2">
    <location>
        <begin position="253"/>
        <end position="271"/>
    </location>
</feature>
<keyword evidence="2" id="KW-1133">Transmembrane helix</keyword>
<feature type="transmembrane region" description="Helical" evidence="2">
    <location>
        <begin position="40"/>
        <end position="63"/>
    </location>
</feature>
<reference evidence="4 5" key="1">
    <citation type="journal article" date="2021" name="Sci. Rep.">
        <title>The distribution of antibiotic resistance genes in chicken gut microbiota commensals.</title>
        <authorList>
            <person name="Juricova H."/>
            <person name="Matiasovicova J."/>
            <person name="Kubasova T."/>
            <person name="Cejkova D."/>
            <person name="Rychlik I."/>
        </authorList>
    </citation>
    <scope>NUCLEOTIDE SEQUENCE [LARGE SCALE GENOMIC DNA]</scope>
    <source>
        <strain evidence="4 5">An794</strain>
    </source>
</reference>
<keyword evidence="2" id="KW-0472">Membrane</keyword>
<keyword evidence="2" id="KW-0812">Transmembrane</keyword>
<feature type="region of interest" description="Disordered" evidence="1">
    <location>
        <begin position="297"/>
        <end position="320"/>
    </location>
</feature>
<dbReference type="GO" id="GO:0008237">
    <property type="term" value="F:metallopeptidase activity"/>
    <property type="evidence" value="ECO:0007669"/>
    <property type="project" value="UniProtKB-KW"/>
</dbReference>
<evidence type="ECO:0000256" key="1">
    <source>
        <dbReference type="SAM" id="MobiDB-lite"/>
    </source>
</evidence>
<gene>
    <name evidence="4" type="ORF">H9X80_07610</name>
</gene>
<organism evidence="4 5">
    <name type="scientific">Olsenella profusa</name>
    <dbReference type="NCBI Taxonomy" id="138595"/>
    <lineage>
        <taxon>Bacteria</taxon>
        <taxon>Bacillati</taxon>
        <taxon>Actinomycetota</taxon>
        <taxon>Coriobacteriia</taxon>
        <taxon>Coriobacteriales</taxon>
        <taxon>Atopobiaceae</taxon>
        <taxon>Olsenella</taxon>
    </lineage>
</organism>
<dbReference type="Proteomes" id="UP000712527">
    <property type="component" value="Unassembled WGS sequence"/>
</dbReference>
<dbReference type="PANTHER" id="PTHR36435">
    <property type="entry name" value="SLR1288 PROTEIN"/>
    <property type="match status" value="1"/>
</dbReference>
<feature type="domain" description="CAAX prenyl protease 2/Lysostaphin resistance protein A-like" evidence="3">
    <location>
        <begin position="119"/>
        <end position="225"/>
    </location>
</feature>
<sequence>MGFVARHRLGCSLALFVAGLVALGVVPSFPALPFYLDQALQRVLLSALVCAFMALLGGGRTLAPTSAGLRSSLRLGAYPVAVAASLLALELTGVLQLLAGPASASAAAGLEIQPAWLADLLGVAALCAFVGVFEEVLFRGVLLGGLLSRFGGTRNGLLVSALVSSVVFGMAHVGSAAGATDPLTLAQMLLKTVQAGSIGLVFAAVYVRTRSIWGVAALHALTDFMLMAPLAVLGGGEEALGSYVVSGGDALSVALGLALVVAYLLAVALYAPCAVRGWRLLEGAALPARGPLEPGWDACEDDGSDSCAPDDSRPVPPAGL</sequence>
<protein>
    <submittedName>
        <fullName evidence="4">CPBP family intramembrane metalloprotease</fullName>
    </submittedName>
</protein>
<keyword evidence="4" id="KW-0645">Protease</keyword>
<feature type="transmembrane region" description="Helical" evidence="2">
    <location>
        <begin position="157"/>
        <end position="179"/>
    </location>
</feature>
<feature type="transmembrane region" description="Helical" evidence="2">
    <location>
        <begin position="185"/>
        <end position="205"/>
    </location>
</feature>
<comment type="caution">
    <text evidence="4">The sequence shown here is derived from an EMBL/GenBank/DDBJ whole genome shotgun (WGS) entry which is preliminary data.</text>
</comment>
<dbReference type="InterPro" id="IPR003675">
    <property type="entry name" value="Rce1/LyrA-like_dom"/>
</dbReference>